<feature type="region of interest" description="Disordered" evidence="1">
    <location>
        <begin position="10"/>
        <end position="43"/>
    </location>
</feature>
<name>A0A0M9AAE4_9HYME</name>
<dbReference type="AlphaFoldDB" id="A0A0M9AAE4"/>
<gene>
    <name evidence="2" type="ORF">WN51_12970</name>
</gene>
<keyword evidence="3" id="KW-1185">Reference proteome</keyword>
<feature type="compositionally biased region" description="Gly residues" evidence="1">
    <location>
        <begin position="30"/>
        <end position="39"/>
    </location>
</feature>
<dbReference type="EMBL" id="KQ435700">
    <property type="protein sequence ID" value="KOX80487.1"/>
    <property type="molecule type" value="Genomic_DNA"/>
</dbReference>
<accession>A0A0M9AAE4</accession>
<dbReference type="Proteomes" id="UP000053105">
    <property type="component" value="Unassembled WGS sequence"/>
</dbReference>
<protein>
    <submittedName>
        <fullName evidence="2">Uncharacterized protein</fullName>
    </submittedName>
</protein>
<evidence type="ECO:0000256" key="1">
    <source>
        <dbReference type="SAM" id="MobiDB-lite"/>
    </source>
</evidence>
<reference evidence="2 3" key="1">
    <citation type="submission" date="2015-07" db="EMBL/GenBank/DDBJ databases">
        <title>The genome of Melipona quadrifasciata.</title>
        <authorList>
            <person name="Pan H."/>
            <person name="Kapheim K."/>
        </authorList>
    </citation>
    <scope>NUCLEOTIDE SEQUENCE [LARGE SCALE GENOMIC DNA]</scope>
    <source>
        <strain evidence="2">0111107301</strain>
        <tissue evidence="2">Whole body</tissue>
    </source>
</reference>
<sequence>MYLLSFLRRENGESETTMARKETERNATGTGTGNRGVGGNEEDEEYRSIGMINVYLSCVA</sequence>
<feature type="compositionally biased region" description="Basic and acidic residues" evidence="1">
    <location>
        <begin position="10"/>
        <end position="25"/>
    </location>
</feature>
<proteinExistence type="predicted"/>
<evidence type="ECO:0000313" key="3">
    <source>
        <dbReference type="Proteomes" id="UP000053105"/>
    </source>
</evidence>
<organism evidence="2 3">
    <name type="scientific">Melipona quadrifasciata</name>
    <dbReference type="NCBI Taxonomy" id="166423"/>
    <lineage>
        <taxon>Eukaryota</taxon>
        <taxon>Metazoa</taxon>
        <taxon>Ecdysozoa</taxon>
        <taxon>Arthropoda</taxon>
        <taxon>Hexapoda</taxon>
        <taxon>Insecta</taxon>
        <taxon>Pterygota</taxon>
        <taxon>Neoptera</taxon>
        <taxon>Endopterygota</taxon>
        <taxon>Hymenoptera</taxon>
        <taxon>Apocrita</taxon>
        <taxon>Aculeata</taxon>
        <taxon>Apoidea</taxon>
        <taxon>Anthophila</taxon>
        <taxon>Apidae</taxon>
        <taxon>Melipona</taxon>
    </lineage>
</organism>
<evidence type="ECO:0000313" key="2">
    <source>
        <dbReference type="EMBL" id="KOX80487.1"/>
    </source>
</evidence>